<reference evidence="2" key="3">
    <citation type="submission" date="2010-09" db="EMBL/GenBank/DDBJ databases">
        <title>Annotation of Gaeumannomyces graminis var. tritici R3-111a-1.</title>
        <authorList>
            <consortium name="The Broad Institute Genome Sequencing Platform"/>
            <person name="Ma L.-J."/>
            <person name="Dead R."/>
            <person name="Young S.K."/>
            <person name="Zeng Q."/>
            <person name="Gargeya S."/>
            <person name="Fitzgerald M."/>
            <person name="Haas B."/>
            <person name="Abouelleil A."/>
            <person name="Alvarado L."/>
            <person name="Arachchi H.M."/>
            <person name="Berlin A."/>
            <person name="Brown A."/>
            <person name="Chapman S.B."/>
            <person name="Chen Z."/>
            <person name="Dunbar C."/>
            <person name="Freedman E."/>
            <person name="Gearin G."/>
            <person name="Gellesch M."/>
            <person name="Goldberg J."/>
            <person name="Griggs A."/>
            <person name="Gujja S."/>
            <person name="Heiman D."/>
            <person name="Howarth C."/>
            <person name="Larson L."/>
            <person name="Lui A."/>
            <person name="MacDonald P.J.P."/>
            <person name="Mehta T."/>
            <person name="Montmayeur A."/>
            <person name="Murphy C."/>
            <person name="Neiman D."/>
            <person name="Pearson M."/>
            <person name="Priest M."/>
            <person name="Roberts A."/>
            <person name="Saif S."/>
            <person name="Shea T."/>
            <person name="Shenoy N."/>
            <person name="Sisk P."/>
            <person name="Stolte C."/>
            <person name="Sykes S."/>
            <person name="Yandava C."/>
            <person name="Wortman J."/>
            <person name="Nusbaum C."/>
            <person name="Birren B."/>
        </authorList>
    </citation>
    <scope>NUCLEOTIDE SEQUENCE</scope>
    <source>
        <strain evidence="2">R3-111a-1</strain>
    </source>
</reference>
<protein>
    <submittedName>
        <fullName evidence="2 3">Uncharacterized protein</fullName>
    </submittedName>
</protein>
<evidence type="ECO:0000256" key="1">
    <source>
        <dbReference type="SAM" id="MobiDB-lite"/>
    </source>
</evidence>
<reference evidence="4" key="1">
    <citation type="submission" date="2010-07" db="EMBL/GenBank/DDBJ databases">
        <title>The genome sequence of Gaeumannomyces graminis var. tritici strain R3-111a-1.</title>
        <authorList>
            <consortium name="The Broad Institute Genome Sequencing Platform"/>
            <person name="Ma L.-J."/>
            <person name="Dead R."/>
            <person name="Young S."/>
            <person name="Zeng Q."/>
            <person name="Koehrsen M."/>
            <person name="Alvarado L."/>
            <person name="Berlin A."/>
            <person name="Chapman S.B."/>
            <person name="Chen Z."/>
            <person name="Freedman E."/>
            <person name="Gellesch M."/>
            <person name="Goldberg J."/>
            <person name="Griggs A."/>
            <person name="Gujja S."/>
            <person name="Heilman E.R."/>
            <person name="Heiman D."/>
            <person name="Hepburn T."/>
            <person name="Howarth C."/>
            <person name="Jen D."/>
            <person name="Larson L."/>
            <person name="Mehta T."/>
            <person name="Neiman D."/>
            <person name="Pearson M."/>
            <person name="Roberts A."/>
            <person name="Saif S."/>
            <person name="Shea T."/>
            <person name="Shenoy N."/>
            <person name="Sisk P."/>
            <person name="Stolte C."/>
            <person name="Sykes S."/>
            <person name="Walk T."/>
            <person name="White J."/>
            <person name="Yandava C."/>
            <person name="Haas B."/>
            <person name="Nusbaum C."/>
            <person name="Birren B."/>
        </authorList>
    </citation>
    <scope>NUCLEOTIDE SEQUENCE [LARGE SCALE GENOMIC DNA]</scope>
    <source>
        <strain evidence="4">R3-111a-1</strain>
    </source>
</reference>
<accession>J3NMA0</accession>
<dbReference type="GeneID" id="20342862"/>
<reference evidence="2" key="2">
    <citation type="submission" date="2010-07" db="EMBL/GenBank/DDBJ databases">
        <authorList>
            <consortium name="The Broad Institute Genome Sequencing Platform"/>
            <consortium name="Broad Institute Genome Sequencing Center for Infectious Disease"/>
            <person name="Ma L.-J."/>
            <person name="Dead R."/>
            <person name="Young S."/>
            <person name="Zeng Q."/>
            <person name="Koehrsen M."/>
            <person name="Alvarado L."/>
            <person name="Berlin A."/>
            <person name="Chapman S.B."/>
            <person name="Chen Z."/>
            <person name="Freedman E."/>
            <person name="Gellesch M."/>
            <person name="Goldberg J."/>
            <person name="Griggs A."/>
            <person name="Gujja S."/>
            <person name="Heilman E.R."/>
            <person name="Heiman D."/>
            <person name="Hepburn T."/>
            <person name="Howarth C."/>
            <person name="Jen D."/>
            <person name="Larson L."/>
            <person name="Mehta T."/>
            <person name="Neiman D."/>
            <person name="Pearson M."/>
            <person name="Roberts A."/>
            <person name="Saif S."/>
            <person name="Shea T."/>
            <person name="Shenoy N."/>
            <person name="Sisk P."/>
            <person name="Stolte C."/>
            <person name="Sykes S."/>
            <person name="Walk T."/>
            <person name="White J."/>
            <person name="Yandava C."/>
            <person name="Haas B."/>
            <person name="Nusbaum C."/>
            <person name="Birren B."/>
        </authorList>
    </citation>
    <scope>NUCLEOTIDE SEQUENCE</scope>
    <source>
        <strain evidence="2">R3-111a-1</strain>
    </source>
</reference>
<evidence type="ECO:0000313" key="2">
    <source>
        <dbReference type="EMBL" id="EJT82431.1"/>
    </source>
</evidence>
<sequence length="100" mass="9885">MNRRYKRKRNSYISENSLYFAYTALALPIPAGDASTNRAAATSISNPSDVGAVLGGLLGGAAGAVTAGVGAGAAAGAAAGGSKGADKWGKKGGKKWGKWA</sequence>
<gene>
    <name evidence="3" type="primary">20342862</name>
    <name evidence="2" type="ORF">GGTG_02404</name>
</gene>
<reference evidence="3" key="5">
    <citation type="submission" date="2018-04" db="UniProtKB">
        <authorList>
            <consortium name="EnsemblFungi"/>
        </authorList>
    </citation>
    <scope>IDENTIFICATION</scope>
    <source>
        <strain evidence="3">R3-111a-1</strain>
    </source>
</reference>
<dbReference type="EnsemblFungi" id="EJT82431">
    <property type="protein sequence ID" value="EJT82431"/>
    <property type="gene ID" value="GGTG_02404"/>
</dbReference>
<feature type="region of interest" description="Disordered" evidence="1">
    <location>
        <begin position="75"/>
        <end position="100"/>
    </location>
</feature>
<dbReference type="RefSeq" id="XP_009218440.1">
    <property type="nucleotide sequence ID" value="XM_009220176.1"/>
</dbReference>
<dbReference type="HOGENOM" id="CLU_2306327_0_0_1"/>
<keyword evidence="4" id="KW-1185">Reference proteome</keyword>
<feature type="compositionally biased region" description="Basic residues" evidence="1">
    <location>
        <begin position="90"/>
        <end position="100"/>
    </location>
</feature>
<evidence type="ECO:0000313" key="4">
    <source>
        <dbReference type="Proteomes" id="UP000006039"/>
    </source>
</evidence>
<dbReference type="EMBL" id="GL385395">
    <property type="protein sequence ID" value="EJT82431.1"/>
    <property type="molecule type" value="Genomic_DNA"/>
</dbReference>
<dbReference type="VEuPathDB" id="FungiDB:GGTG_02404"/>
<name>J3NMA0_GAET3</name>
<evidence type="ECO:0000313" key="3">
    <source>
        <dbReference type="EnsemblFungi" id="EJT82431"/>
    </source>
</evidence>
<dbReference type="Proteomes" id="UP000006039">
    <property type="component" value="Unassembled WGS sequence"/>
</dbReference>
<reference evidence="3" key="4">
    <citation type="journal article" date="2015" name="G3 (Bethesda)">
        <title>Genome sequences of three phytopathogenic species of the Magnaporthaceae family of fungi.</title>
        <authorList>
            <person name="Okagaki L.H."/>
            <person name="Nunes C.C."/>
            <person name="Sailsbery J."/>
            <person name="Clay B."/>
            <person name="Brown D."/>
            <person name="John T."/>
            <person name="Oh Y."/>
            <person name="Young N."/>
            <person name="Fitzgerald M."/>
            <person name="Haas B.J."/>
            <person name="Zeng Q."/>
            <person name="Young S."/>
            <person name="Adiconis X."/>
            <person name="Fan L."/>
            <person name="Levin J.Z."/>
            <person name="Mitchell T.K."/>
            <person name="Okubara P.A."/>
            <person name="Farman M.L."/>
            <person name="Kohn L.M."/>
            <person name="Birren B."/>
            <person name="Ma L.-J."/>
            <person name="Dean R.A."/>
        </authorList>
    </citation>
    <scope>NUCLEOTIDE SEQUENCE</scope>
    <source>
        <strain evidence="3">R3-111a-1</strain>
    </source>
</reference>
<dbReference type="AlphaFoldDB" id="J3NMA0"/>
<proteinExistence type="predicted"/>
<organism evidence="2">
    <name type="scientific">Gaeumannomyces tritici (strain R3-111a-1)</name>
    <name type="common">Wheat and barley take-all root rot fungus</name>
    <name type="synonym">Gaeumannomyces graminis var. tritici</name>
    <dbReference type="NCBI Taxonomy" id="644352"/>
    <lineage>
        <taxon>Eukaryota</taxon>
        <taxon>Fungi</taxon>
        <taxon>Dikarya</taxon>
        <taxon>Ascomycota</taxon>
        <taxon>Pezizomycotina</taxon>
        <taxon>Sordariomycetes</taxon>
        <taxon>Sordariomycetidae</taxon>
        <taxon>Magnaporthales</taxon>
        <taxon>Magnaporthaceae</taxon>
        <taxon>Gaeumannomyces</taxon>
    </lineage>
</organism>